<keyword evidence="5 9" id="KW-0010">Activator</keyword>
<evidence type="ECO:0000313" key="11">
    <source>
        <dbReference type="EMBL" id="KAF1805948.1"/>
    </source>
</evidence>
<dbReference type="Proteomes" id="UP000469890">
    <property type="component" value="Unassembled WGS sequence"/>
</dbReference>
<evidence type="ECO:0000256" key="10">
    <source>
        <dbReference type="SAM" id="MobiDB-lite"/>
    </source>
</evidence>
<dbReference type="EMBL" id="JAAECE010000002">
    <property type="protein sequence ID" value="KAF1805948.1"/>
    <property type="molecule type" value="Genomic_DNA"/>
</dbReference>
<dbReference type="PANTHER" id="PTHR35784">
    <property type="entry name" value="MEDIATOR OF RNA POLYMERASE II TRANSCRIPTION SUBUNIT 5"/>
    <property type="match status" value="1"/>
</dbReference>
<keyword evidence="7 9" id="KW-0539">Nucleus</keyword>
<dbReference type="InterPro" id="IPR014801">
    <property type="entry name" value="Mediator_Med5_fun"/>
</dbReference>
<evidence type="ECO:0000256" key="4">
    <source>
        <dbReference type="ARBA" id="ARBA00023015"/>
    </source>
</evidence>
<comment type="subunit">
    <text evidence="9">Component of the Mediator complex.</text>
</comment>
<evidence type="ECO:0000256" key="9">
    <source>
        <dbReference type="RuleBase" id="RU364142"/>
    </source>
</evidence>
<evidence type="ECO:0000256" key="5">
    <source>
        <dbReference type="ARBA" id="ARBA00023159"/>
    </source>
</evidence>
<name>A0A8H4BQW6_MUCCL</name>
<comment type="function">
    <text evidence="9">Component of the Mediator complex, a coactivator involved in the regulated transcription of nearly all RNA polymerase II-dependent genes. Mediator functions as a bridge to convey information from gene-specific regulatory proteins to the basal RNA polymerase II transcription machinery. Mediator is recruited to promoters by direct interactions with regulatory proteins and serves as a scaffold for the assembly of a functional preinitiation complex with RNA polymerase II and the general transcription factors.</text>
</comment>
<keyword evidence="4 9" id="KW-0805">Transcription regulation</keyword>
<sequence length="1247" mass="139673">MVICKMILFRFHLNMMSPSNQLEAVLRYAFLHAFTPEQWIEPTRECMEAGNLQAELSDLLLTSLFSFTRLSDPLLESYLSFATTGKPSLTDDSESTAKSSEPIIMSTTFLSRLIPFGESTASRNPYQWSFLLKLLPELLDFSTDDIVADLQKGQDNPWVDVLANVFYLLSHLVAVGLYPNDYTQPIAQTPVTVTSATAAGLSFHNNTQPFDSQFSFQSQQSMNYDADATLDMDNTQQIMDDDELPLAVKDTHMTDATADMEKRANSRKTVDVDNAALAAHIMIQLIEKRGTKRIFQVRNNQRRQAEDGAVQADHEPWVQCQAKLESHNNNSSSNSSLSSAASQNPHIQKLLLLMQRLTDRDLERRMAVHIKYHELEDEGTARAMPSAGLMGLLYHMVQIRPALDDEYIIDHLLKLQTIKGSFDESFFLEIWLTALTGLREASLSTSCQSLPSTTTTAAAETSPTSAKDQQDKNCNALVATNRLLWKSLVLVKLPHLLEKLQSKKQEIDDCMTEKATAEDEFNSFEASLKELKAFSGLINACSPPACCSEFYAPDSMSSLLVDKIAFGQDENDDDIMEMINDMSYTSDLNTPALTKSIRSISSNDIFTNIVNVCERYGFVRPHVAADLTKKNDMVDMDKMAPIRAIDQNMDARFEAITANVSFSALTEILHIGLVSPIHLRKVIDFVLNLLKHKSAANDFYALAKMCDALSECPCSVDLILQLYTPADLLGPLESICTQWNPTDYEGMAAAAAEDDDSSAKRTKGKDNDEELDGVQLLYSKYGNIWNFAVSVVKKFKLYRDINKVFQDKQGLLYTYFDACPVIYGVDVEDESMEPVINRWMNALAGGDGVSDELLRTSTPQQLLHIVPTIMQRSILLHASQQMDQDAFMGLISYFQKRFLNFALYGIFNHLCQELLSGHSAIALASLCQLIMSDTSLTRDFNLHPVLGSLESLLEFKRQQAAFATTKDNDDDAKLAQDMSELMQYIHNNDNNKLTEDHSVLFLETVTTGVTPSTLFEKAELMFKYIVRSGRSMFMSDVDADTNSLWDDQPPSKMQVVSHYLDMVLFETALEIGGGHWFVGMIVDQVLEAGRSGGAVRAAELGSCLITTPLLYSANTHNSCFNLLRCLLQDVLPSRLASCAEQNMSFFQGQTLGVFTSDCLVLMQNRYEAVKTLGKWFFEALVIDQENAATKKKQKREDDPYAHNALVDDGTQFATWEDRVTKSAVWRGFIKGLMSNPMIEEIWPNAFI</sequence>
<comment type="subcellular location">
    <subcellularLocation>
        <location evidence="1 9">Nucleus</location>
    </subcellularLocation>
</comment>
<dbReference type="AlphaFoldDB" id="A0A8H4BQW6"/>
<dbReference type="PANTHER" id="PTHR35784:SF1">
    <property type="entry name" value="MEDIATOR OF RNA POLYMERASE II TRANSCRIPTION SUBUNIT 5"/>
    <property type="match status" value="1"/>
</dbReference>
<reference evidence="11 12" key="1">
    <citation type="submission" date="2019-09" db="EMBL/GenBank/DDBJ databases">
        <authorList>
            <consortium name="DOE Joint Genome Institute"/>
            <person name="Mondo S.J."/>
            <person name="Navarro-Mendoza M.I."/>
            <person name="Perez-Arques C."/>
            <person name="Panchal S."/>
            <person name="Nicolas F.E."/>
            <person name="Ganguly P."/>
            <person name="Pangilinan J."/>
            <person name="Grigoriev I."/>
            <person name="Heitman J."/>
            <person name="Sanya K."/>
            <person name="Garre V."/>
        </authorList>
    </citation>
    <scope>NUCLEOTIDE SEQUENCE [LARGE SCALE GENOMIC DNA]</scope>
    <source>
        <strain evidence="11 12">MU402</strain>
    </source>
</reference>
<comment type="similarity">
    <text evidence="2 9">Belongs to the Mediator complex subunit 5 family.</text>
</comment>
<dbReference type="GO" id="GO:0016592">
    <property type="term" value="C:mediator complex"/>
    <property type="evidence" value="ECO:0007669"/>
    <property type="project" value="InterPro"/>
</dbReference>
<accession>A0A8H4BQW6</accession>
<evidence type="ECO:0000256" key="2">
    <source>
        <dbReference type="ARBA" id="ARBA00008782"/>
    </source>
</evidence>
<proteinExistence type="inferred from homology"/>
<feature type="compositionally biased region" description="Low complexity" evidence="10">
    <location>
        <begin position="449"/>
        <end position="466"/>
    </location>
</feature>
<dbReference type="Pfam" id="PF08689">
    <property type="entry name" value="Med5"/>
    <property type="match status" value="1"/>
</dbReference>
<comment type="caution">
    <text evidence="11">The sequence shown here is derived from an EMBL/GenBank/DDBJ whole genome shotgun (WGS) entry which is preliminary data.</text>
</comment>
<protein>
    <recommendedName>
        <fullName evidence="3 9">Mediator of RNA polymerase II transcription subunit 5</fullName>
    </recommendedName>
    <alternativeName>
        <fullName evidence="8 9">Mediator complex subunit 5</fullName>
    </alternativeName>
</protein>
<evidence type="ECO:0000256" key="7">
    <source>
        <dbReference type="ARBA" id="ARBA00023242"/>
    </source>
</evidence>
<evidence type="ECO:0000313" key="12">
    <source>
        <dbReference type="Proteomes" id="UP000469890"/>
    </source>
</evidence>
<organism evidence="11 12">
    <name type="scientific">Mucor circinelloides f. lusitanicus</name>
    <name type="common">Mucor racemosus var. lusitanicus</name>
    <dbReference type="NCBI Taxonomy" id="29924"/>
    <lineage>
        <taxon>Eukaryota</taxon>
        <taxon>Fungi</taxon>
        <taxon>Fungi incertae sedis</taxon>
        <taxon>Mucoromycota</taxon>
        <taxon>Mucoromycotina</taxon>
        <taxon>Mucoromycetes</taxon>
        <taxon>Mucorales</taxon>
        <taxon>Mucorineae</taxon>
        <taxon>Mucoraceae</taxon>
        <taxon>Mucor</taxon>
    </lineage>
</organism>
<dbReference type="GO" id="GO:0003712">
    <property type="term" value="F:transcription coregulator activity"/>
    <property type="evidence" value="ECO:0007669"/>
    <property type="project" value="InterPro"/>
</dbReference>
<keyword evidence="6 9" id="KW-0804">Transcription</keyword>
<evidence type="ECO:0000256" key="8">
    <source>
        <dbReference type="ARBA" id="ARBA00031256"/>
    </source>
</evidence>
<dbReference type="GO" id="GO:0006357">
    <property type="term" value="P:regulation of transcription by RNA polymerase II"/>
    <property type="evidence" value="ECO:0007669"/>
    <property type="project" value="InterPro"/>
</dbReference>
<evidence type="ECO:0000256" key="6">
    <source>
        <dbReference type="ARBA" id="ARBA00023163"/>
    </source>
</evidence>
<feature type="region of interest" description="Disordered" evidence="10">
    <location>
        <begin position="448"/>
        <end position="469"/>
    </location>
</feature>
<evidence type="ECO:0000256" key="1">
    <source>
        <dbReference type="ARBA" id="ARBA00004123"/>
    </source>
</evidence>
<evidence type="ECO:0000256" key="3">
    <source>
        <dbReference type="ARBA" id="ARBA00020628"/>
    </source>
</evidence>
<gene>
    <name evidence="9" type="primary">MED5</name>
    <name evidence="11" type="ORF">FB192DRAFT_1365258</name>
</gene>